<sequence length="293" mass="33277">NHDMFDLSGCVDSNKKTVERFAELQNIVHFDTNLVTVLNAVQPDIVSITTPDDSHYSIVSLILRCVDVLPKLIFLEKPACQNSRELESLLEMSDSVNVPVVVNHSRRFHSLYAAVKEKYEAGQLGELLGIDCSYYGGWVHSGVHLVDTIRYLFSTEIVCPDIIERITSRNIDDPTLTIKAKLETNDGSVLFQGWDDKHYQIFDLEFRFSTGRLIVRNFEQQYIWEACIENSVGERVLVPKSMELSMNGKSPMMRAMDILSNYLKTGDIETLNGYLLRDVAASLRSIWQVNSCT</sequence>
<dbReference type="Gene3D" id="3.30.360.10">
    <property type="entry name" value="Dihydrodipicolinate Reductase, domain 2"/>
    <property type="match status" value="1"/>
</dbReference>
<dbReference type="InterPro" id="IPR036291">
    <property type="entry name" value="NAD(P)-bd_dom_sf"/>
</dbReference>
<evidence type="ECO:0000259" key="1">
    <source>
        <dbReference type="Pfam" id="PF01408"/>
    </source>
</evidence>
<dbReference type="PANTHER" id="PTHR43377:SF1">
    <property type="entry name" value="BILIVERDIN REDUCTASE A"/>
    <property type="match status" value="1"/>
</dbReference>
<accession>A0A382APR9</accession>
<proteinExistence type="predicted"/>
<dbReference type="SUPFAM" id="SSF55347">
    <property type="entry name" value="Glyceraldehyde-3-phosphate dehydrogenase-like, C-terminal domain"/>
    <property type="match status" value="1"/>
</dbReference>
<dbReference type="InterPro" id="IPR051450">
    <property type="entry name" value="Gfo/Idh/MocA_Oxidoreductases"/>
</dbReference>
<evidence type="ECO:0000313" key="2">
    <source>
        <dbReference type="EMBL" id="SVB03389.1"/>
    </source>
</evidence>
<protein>
    <recommendedName>
        <fullName evidence="1">Gfo/Idh/MocA-like oxidoreductase N-terminal domain-containing protein</fullName>
    </recommendedName>
</protein>
<dbReference type="AlphaFoldDB" id="A0A382APR9"/>
<feature type="domain" description="Gfo/Idh/MocA-like oxidoreductase N-terminal" evidence="1">
    <location>
        <begin position="4"/>
        <end position="104"/>
    </location>
</feature>
<feature type="non-terminal residue" evidence="2">
    <location>
        <position position="1"/>
    </location>
</feature>
<dbReference type="GO" id="GO:0000166">
    <property type="term" value="F:nucleotide binding"/>
    <property type="evidence" value="ECO:0007669"/>
    <property type="project" value="InterPro"/>
</dbReference>
<gene>
    <name evidence="2" type="ORF">METZ01_LOCUS156243</name>
</gene>
<dbReference type="Gene3D" id="3.40.50.720">
    <property type="entry name" value="NAD(P)-binding Rossmann-like Domain"/>
    <property type="match status" value="1"/>
</dbReference>
<organism evidence="2">
    <name type="scientific">marine metagenome</name>
    <dbReference type="NCBI Taxonomy" id="408172"/>
    <lineage>
        <taxon>unclassified sequences</taxon>
        <taxon>metagenomes</taxon>
        <taxon>ecological metagenomes</taxon>
    </lineage>
</organism>
<dbReference type="SUPFAM" id="SSF51735">
    <property type="entry name" value="NAD(P)-binding Rossmann-fold domains"/>
    <property type="match status" value="1"/>
</dbReference>
<dbReference type="EMBL" id="UINC01026259">
    <property type="protein sequence ID" value="SVB03389.1"/>
    <property type="molecule type" value="Genomic_DNA"/>
</dbReference>
<dbReference type="PANTHER" id="PTHR43377">
    <property type="entry name" value="BILIVERDIN REDUCTASE A"/>
    <property type="match status" value="1"/>
</dbReference>
<reference evidence="2" key="1">
    <citation type="submission" date="2018-05" db="EMBL/GenBank/DDBJ databases">
        <authorList>
            <person name="Lanie J.A."/>
            <person name="Ng W.-L."/>
            <person name="Kazmierczak K.M."/>
            <person name="Andrzejewski T.M."/>
            <person name="Davidsen T.M."/>
            <person name="Wayne K.J."/>
            <person name="Tettelin H."/>
            <person name="Glass J.I."/>
            <person name="Rusch D."/>
            <person name="Podicherti R."/>
            <person name="Tsui H.-C.T."/>
            <person name="Winkler M.E."/>
        </authorList>
    </citation>
    <scope>NUCLEOTIDE SEQUENCE</scope>
</reference>
<name>A0A382APR9_9ZZZZ</name>
<dbReference type="Pfam" id="PF01408">
    <property type="entry name" value="GFO_IDH_MocA"/>
    <property type="match status" value="1"/>
</dbReference>
<dbReference type="InterPro" id="IPR000683">
    <property type="entry name" value="Gfo/Idh/MocA-like_OxRdtase_N"/>
</dbReference>